<gene>
    <name evidence="3" type="ORF">B0T16DRAFT_415489</name>
</gene>
<feature type="compositionally biased region" description="Polar residues" evidence="1">
    <location>
        <begin position="86"/>
        <end position="99"/>
    </location>
</feature>
<organism evidence="3 4">
    <name type="scientific">Cercophora newfieldiana</name>
    <dbReference type="NCBI Taxonomy" id="92897"/>
    <lineage>
        <taxon>Eukaryota</taxon>
        <taxon>Fungi</taxon>
        <taxon>Dikarya</taxon>
        <taxon>Ascomycota</taxon>
        <taxon>Pezizomycotina</taxon>
        <taxon>Sordariomycetes</taxon>
        <taxon>Sordariomycetidae</taxon>
        <taxon>Sordariales</taxon>
        <taxon>Lasiosphaeriaceae</taxon>
        <taxon>Cercophora</taxon>
    </lineage>
</organism>
<dbReference type="Proteomes" id="UP001174936">
    <property type="component" value="Unassembled WGS sequence"/>
</dbReference>
<protein>
    <recommendedName>
        <fullName evidence="5">Secreted protein</fullName>
    </recommendedName>
</protein>
<keyword evidence="4" id="KW-1185">Reference proteome</keyword>
<sequence>MYLWLVSFLPALPFLFRQSTTTTTMDTTLRAFLKSYSLVSSTSNPTQISTYLTPTCIRFVSPASLLLNLGAPLPPTWPSTTRPTPSASARNCSLPRSSA</sequence>
<reference evidence="3" key="1">
    <citation type="submission" date="2023-06" db="EMBL/GenBank/DDBJ databases">
        <title>Genome-scale phylogeny and comparative genomics of the fungal order Sordariales.</title>
        <authorList>
            <consortium name="Lawrence Berkeley National Laboratory"/>
            <person name="Hensen N."/>
            <person name="Bonometti L."/>
            <person name="Westerberg I."/>
            <person name="Brannstrom I.O."/>
            <person name="Guillou S."/>
            <person name="Cros-Aarteil S."/>
            <person name="Calhoun S."/>
            <person name="Haridas S."/>
            <person name="Kuo A."/>
            <person name="Mondo S."/>
            <person name="Pangilinan J."/>
            <person name="Riley R."/>
            <person name="Labutti K."/>
            <person name="Andreopoulos B."/>
            <person name="Lipzen A."/>
            <person name="Chen C."/>
            <person name="Yanf M."/>
            <person name="Daum C."/>
            <person name="Ng V."/>
            <person name="Clum A."/>
            <person name="Steindorff A."/>
            <person name="Ohm R."/>
            <person name="Martin F."/>
            <person name="Silar P."/>
            <person name="Natvig D."/>
            <person name="Lalanne C."/>
            <person name="Gautier V."/>
            <person name="Ament-Velasquez S.L."/>
            <person name="Kruys A."/>
            <person name="Hutchinson M.I."/>
            <person name="Powell A.J."/>
            <person name="Barry K."/>
            <person name="Miller A.N."/>
            <person name="Grigoriev I.V."/>
            <person name="Debuchy R."/>
            <person name="Gladieux P."/>
            <person name="Thoren M.H."/>
            <person name="Johannesson H."/>
        </authorList>
    </citation>
    <scope>NUCLEOTIDE SEQUENCE</scope>
    <source>
        <strain evidence="3">SMH2532-1</strain>
    </source>
</reference>
<evidence type="ECO:0000313" key="3">
    <source>
        <dbReference type="EMBL" id="KAK0643198.1"/>
    </source>
</evidence>
<name>A0AA39XZJ3_9PEZI</name>
<evidence type="ECO:0000313" key="4">
    <source>
        <dbReference type="Proteomes" id="UP001174936"/>
    </source>
</evidence>
<dbReference type="AlphaFoldDB" id="A0AA39XZJ3"/>
<evidence type="ECO:0000256" key="2">
    <source>
        <dbReference type="SAM" id="SignalP"/>
    </source>
</evidence>
<proteinExistence type="predicted"/>
<keyword evidence="2" id="KW-0732">Signal</keyword>
<evidence type="ECO:0008006" key="5">
    <source>
        <dbReference type="Google" id="ProtNLM"/>
    </source>
</evidence>
<dbReference type="EMBL" id="JAULSV010000005">
    <property type="protein sequence ID" value="KAK0643198.1"/>
    <property type="molecule type" value="Genomic_DNA"/>
</dbReference>
<feature type="signal peptide" evidence="2">
    <location>
        <begin position="1"/>
        <end position="21"/>
    </location>
</feature>
<comment type="caution">
    <text evidence="3">The sequence shown here is derived from an EMBL/GenBank/DDBJ whole genome shotgun (WGS) entry which is preliminary data.</text>
</comment>
<accession>A0AA39XZJ3</accession>
<feature type="chain" id="PRO_5041317621" description="Secreted protein" evidence="2">
    <location>
        <begin position="22"/>
        <end position="99"/>
    </location>
</feature>
<feature type="region of interest" description="Disordered" evidence="1">
    <location>
        <begin position="76"/>
        <end position="99"/>
    </location>
</feature>
<evidence type="ECO:0000256" key="1">
    <source>
        <dbReference type="SAM" id="MobiDB-lite"/>
    </source>
</evidence>